<evidence type="ECO:0000313" key="5">
    <source>
        <dbReference type="Proteomes" id="UP001497457"/>
    </source>
</evidence>
<dbReference type="SUPFAM" id="SSF57850">
    <property type="entry name" value="RING/U-box"/>
    <property type="match status" value="1"/>
</dbReference>
<evidence type="ECO:0000313" key="4">
    <source>
        <dbReference type="EMBL" id="CAL4996997.1"/>
    </source>
</evidence>
<keyword evidence="1" id="KW-0479">Metal-binding</keyword>
<gene>
    <name evidence="4" type="ORF">URODEC1_LOCUS63195</name>
</gene>
<reference evidence="5" key="1">
    <citation type="submission" date="2024-06" db="EMBL/GenBank/DDBJ databases">
        <authorList>
            <person name="Ryan C."/>
        </authorList>
    </citation>
    <scope>NUCLEOTIDE SEQUENCE [LARGE SCALE GENOMIC DNA]</scope>
</reference>
<reference evidence="4 5" key="2">
    <citation type="submission" date="2024-10" db="EMBL/GenBank/DDBJ databases">
        <authorList>
            <person name="Ryan C."/>
        </authorList>
    </citation>
    <scope>NUCLEOTIDE SEQUENCE [LARGE SCALE GENOMIC DNA]</scope>
</reference>
<dbReference type="EMBL" id="OZ075135">
    <property type="protein sequence ID" value="CAL4996997.1"/>
    <property type="molecule type" value="Genomic_DNA"/>
</dbReference>
<feature type="compositionally biased region" description="Acidic residues" evidence="2">
    <location>
        <begin position="163"/>
        <end position="178"/>
    </location>
</feature>
<dbReference type="InterPro" id="IPR013083">
    <property type="entry name" value="Znf_RING/FYVE/PHD"/>
</dbReference>
<accession>A0ABC9BB48</accession>
<feature type="compositionally biased region" description="Basic and acidic residues" evidence="2">
    <location>
        <begin position="197"/>
        <end position="209"/>
    </location>
</feature>
<organism evidence="4 5">
    <name type="scientific">Urochloa decumbens</name>
    <dbReference type="NCBI Taxonomy" id="240449"/>
    <lineage>
        <taxon>Eukaryota</taxon>
        <taxon>Viridiplantae</taxon>
        <taxon>Streptophyta</taxon>
        <taxon>Embryophyta</taxon>
        <taxon>Tracheophyta</taxon>
        <taxon>Spermatophyta</taxon>
        <taxon>Magnoliopsida</taxon>
        <taxon>Liliopsida</taxon>
        <taxon>Poales</taxon>
        <taxon>Poaceae</taxon>
        <taxon>PACMAD clade</taxon>
        <taxon>Panicoideae</taxon>
        <taxon>Panicodae</taxon>
        <taxon>Paniceae</taxon>
        <taxon>Melinidinae</taxon>
        <taxon>Urochloa</taxon>
    </lineage>
</organism>
<dbReference type="Pfam" id="PF13639">
    <property type="entry name" value="zf-RING_2"/>
    <property type="match status" value="1"/>
</dbReference>
<feature type="region of interest" description="Disordered" evidence="2">
    <location>
        <begin position="160"/>
        <end position="212"/>
    </location>
</feature>
<dbReference type="Gene3D" id="3.30.40.10">
    <property type="entry name" value="Zinc/RING finger domain, C3HC4 (zinc finger)"/>
    <property type="match status" value="1"/>
</dbReference>
<dbReference type="InterPro" id="IPR047126">
    <property type="entry name" value="RNF141-like"/>
</dbReference>
<keyword evidence="5" id="KW-1185">Reference proteome</keyword>
<dbReference type="InterPro" id="IPR001841">
    <property type="entry name" value="Znf_RING"/>
</dbReference>
<evidence type="ECO:0000256" key="1">
    <source>
        <dbReference type="PROSITE-ProRule" id="PRU00175"/>
    </source>
</evidence>
<keyword evidence="1" id="KW-0862">Zinc</keyword>
<dbReference type="AlphaFoldDB" id="A0ABC9BB48"/>
<proteinExistence type="predicted"/>
<protein>
    <recommendedName>
        <fullName evidence="3">RING-type domain-containing protein</fullName>
    </recommendedName>
</protein>
<feature type="domain" description="RING-type" evidence="3">
    <location>
        <begin position="423"/>
        <end position="463"/>
    </location>
</feature>
<dbReference type="SMART" id="SM00184">
    <property type="entry name" value="RING"/>
    <property type="match status" value="1"/>
</dbReference>
<dbReference type="GO" id="GO:0008270">
    <property type="term" value="F:zinc ion binding"/>
    <property type="evidence" value="ECO:0007669"/>
    <property type="project" value="UniProtKB-KW"/>
</dbReference>
<keyword evidence="1" id="KW-0863">Zinc-finger</keyword>
<sequence>MNPRISLPRYKSIHKSDVKNSTITSPLAILSITRTRPHQSEAMSPPAPPCSGGVMHMTSEDGRRLCITGLSLADPAKAHGRRVTVWAEVGREKRAIGELSPKEPAVAVPPVVLGGEFVLRHDLAVAAAVLLHVRVLGPPAPSDRDDGEPEEEEEAVIVLGQHEEDEEEETVAGDDDDGSAVGVGRMEYELLSEEDMAERYDSDNEDRVRGAHGRGSRVPLFAAPGQDGEFLSLGPARFAAVENTAAFMRVAAAEATTAGDGEEEAAAKEIVVLYRYTRFSRMRGGGGRAVEACRRTKLHRLRFAVPAAGDVASSLAWAGSALGPLIYPGLFRRQLHDLWASLVAAPPAIPPRAVRLQVTVDAGILRREDYSPERMAQMRGALAVRMLDAWPAYYHVGMELHLPEPVVPAKRRVVAGDEEEEECCVCFEVMESGLAAWPGCGHVFHGACVERTLARSEMCPLCRHKLSDSIVRKKTSLCSL</sequence>
<dbReference type="PROSITE" id="PS50089">
    <property type="entry name" value="ZF_RING_2"/>
    <property type="match status" value="1"/>
</dbReference>
<dbReference type="Proteomes" id="UP001497457">
    <property type="component" value="Chromosome 25rd"/>
</dbReference>
<name>A0ABC9BB48_9POAL</name>
<dbReference type="PANTHER" id="PTHR12109">
    <property type="entry name" value="RING FINGER PROTEIN 141-RELATED"/>
    <property type="match status" value="1"/>
</dbReference>
<evidence type="ECO:0000256" key="2">
    <source>
        <dbReference type="SAM" id="MobiDB-lite"/>
    </source>
</evidence>
<evidence type="ECO:0000259" key="3">
    <source>
        <dbReference type="PROSITE" id="PS50089"/>
    </source>
</evidence>